<name>A0ABN9DU22_9NEOB</name>
<dbReference type="Proteomes" id="UP001162483">
    <property type="component" value="Unassembled WGS sequence"/>
</dbReference>
<dbReference type="EMBL" id="CATNWA010014796">
    <property type="protein sequence ID" value="CAI9576009.1"/>
    <property type="molecule type" value="Genomic_DNA"/>
</dbReference>
<proteinExistence type="predicted"/>
<protein>
    <submittedName>
        <fullName evidence="1">Uncharacterized protein</fullName>
    </submittedName>
</protein>
<sequence>MERNHLCVMNVAIVFTKIHSWWSTIASTHGRDHFRAPNVGNASQAAATSTGTSVFIPGRNHFLARNATDGSLTARAWSYIRGFTRGRSHILAMTVGNGSETDQDSWSTKERILVSSHTNASSVGSVFTTGRVLSTTRASMPRRRSSTVHNVTRSSWTSQPLLCITGLILLSCHKLRERKATLHICFPVKTRKHPSCFCVRSVGKALKIHLFFIYT</sequence>
<organism evidence="1 2">
    <name type="scientific">Staurois parvus</name>
    <dbReference type="NCBI Taxonomy" id="386267"/>
    <lineage>
        <taxon>Eukaryota</taxon>
        <taxon>Metazoa</taxon>
        <taxon>Chordata</taxon>
        <taxon>Craniata</taxon>
        <taxon>Vertebrata</taxon>
        <taxon>Euteleostomi</taxon>
        <taxon>Amphibia</taxon>
        <taxon>Batrachia</taxon>
        <taxon>Anura</taxon>
        <taxon>Neobatrachia</taxon>
        <taxon>Ranoidea</taxon>
        <taxon>Ranidae</taxon>
        <taxon>Staurois</taxon>
    </lineage>
</organism>
<dbReference type="InterPro" id="IPR039938">
    <property type="entry name" value="Sp4-like"/>
</dbReference>
<evidence type="ECO:0000313" key="1">
    <source>
        <dbReference type="EMBL" id="CAI9576009.1"/>
    </source>
</evidence>
<dbReference type="PANTHER" id="PTHR14947:SF24">
    <property type="entry name" value="ZINC FINGER PROTEIN 781-RELATED"/>
    <property type="match status" value="1"/>
</dbReference>
<accession>A0ABN9DU22</accession>
<reference evidence="1" key="1">
    <citation type="submission" date="2023-05" db="EMBL/GenBank/DDBJ databases">
        <authorList>
            <person name="Stuckert A."/>
        </authorList>
    </citation>
    <scope>NUCLEOTIDE SEQUENCE</scope>
</reference>
<dbReference type="PANTHER" id="PTHR14947">
    <property type="entry name" value="ZINC FINGER PROTEIN"/>
    <property type="match status" value="1"/>
</dbReference>
<comment type="caution">
    <text evidence="1">The sequence shown here is derived from an EMBL/GenBank/DDBJ whole genome shotgun (WGS) entry which is preliminary data.</text>
</comment>
<gene>
    <name evidence="1" type="ORF">SPARVUS_LOCUS8316595</name>
</gene>
<keyword evidence="2" id="KW-1185">Reference proteome</keyword>
<evidence type="ECO:0000313" key="2">
    <source>
        <dbReference type="Proteomes" id="UP001162483"/>
    </source>
</evidence>